<protein>
    <submittedName>
        <fullName evidence="2">NrdH</fullName>
    </submittedName>
</protein>
<dbReference type="Pfam" id="PF00462">
    <property type="entry name" value="Glutaredoxin"/>
    <property type="match status" value="1"/>
</dbReference>
<keyword evidence="3" id="KW-1185">Reference proteome</keyword>
<evidence type="ECO:0000313" key="3">
    <source>
        <dbReference type="Proteomes" id="UP000005857"/>
    </source>
</evidence>
<dbReference type="KEGG" id="vg:18990072"/>
<feature type="domain" description="Glutaredoxin" evidence="1">
    <location>
        <begin position="2"/>
        <end position="59"/>
    </location>
</feature>
<dbReference type="OrthoDB" id="18944at10239"/>
<dbReference type="EMBL" id="JN698994">
    <property type="protein sequence ID" value="AER47628.1"/>
    <property type="molecule type" value="Genomic_DNA"/>
</dbReference>
<dbReference type="SUPFAM" id="SSF52833">
    <property type="entry name" value="Thioredoxin-like"/>
    <property type="match status" value="1"/>
</dbReference>
<reference evidence="2 3" key="1">
    <citation type="journal article" date="2012" name="J. Virol.">
        <title>Complete Genome Sequences of 138 Mycobacteriophages.</title>
        <authorList>
            <consortium name="the Science Education Alliance Phage Hunters Advancing Genomics and Evolutionary Science Program"/>
            <consortium name="the KwaZulu-Natal Research Institute for Tuberculosis and HIV Mycobacterial Genetics Course Students"/>
            <consortium name="the Phage Hunters Integrating Research and Education Program"/>
            <person name="Hatfull G.F."/>
        </authorList>
    </citation>
    <scope>NUCLEOTIDE SEQUENCE [LARGE SCALE GENOMIC DNA]</scope>
</reference>
<dbReference type="InterPro" id="IPR002109">
    <property type="entry name" value="Glutaredoxin"/>
</dbReference>
<dbReference type="Gene3D" id="3.40.30.10">
    <property type="entry name" value="Glutaredoxin"/>
    <property type="match status" value="1"/>
</dbReference>
<gene>
    <name evidence="2" type="primary">74</name>
    <name evidence="2" type="ORF">DS6A_74</name>
</gene>
<dbReference type="CDD" id="cd02976">
    <property type="entry name" value="NrdH"/>
    <property type="match status" value="1"/>
</dbReference>
<accession>G8I4I4</accession>
<dbReference type="GeneID" id="18990072"/>
<dbReference type="RefSeq" id="YP_009018762.1">
    <property type="nucleotide sequence ID" value="NC_023744.1"/>
</dbReference>
<evidence type="ECO:0000313" key="2">
    <source>
        <dbReference type="EMBL" id="AER47628.1"/>
    </source>
</evidence>
<dbReference type="InterPro" id="IPR036249">
    <property type="entry name" value="Thioredoxin-like_sf"/>
</dbReference>
<organism evidence="2 3">
    <name type="scientific">Mycobacterium phage DS6A</name>
    <dbReference type="NCBI Taxonomy" id="45764"/>
    <lineage>
        <taxon>Viruses</taxon>
        <taxon>Duplodnaviria</taxon>
        <taxon>Heunggongvirae</taxon>
        <taxon>Uroviricota</taxon>
        <taxon>Caudoviricetes</taxon>
        <taxon>Hnatkovirus</taxon>
        <taxon>Hnatkovirus DS6A</taxon>
    </lineage>
</organism>
<evidence type="ECO:0000259" key="1">
    <source>
        <dbReference type="Pfam" id="PF00462"/>
    </source>
</evidence>
<name>G8I4I4_9CAUD</name>
<sequence length="79" mass="8537">MITVYTTGPGCQQCVATKRHLDKLGVPYTEVDLRGEPEIAEALRAAGYTTAPIVDVPGQPRPITGYRPDELDKIAAALR</sequence>
<proteinExistence type="predicted"/>
<dbReference type="Proteomes" id="UP000005857">
    <property type="component" value="Segment"/>
</dbReference>
<dbReference type="PROSITE" id="PS51354">
    <property type="entry name" value="GLUTAREDOXIN_2"/>
    <property type="match status" value="1"/>
</dbReference>